<evidence type="ECO:0000313" key="4">
    <source>
        <dbReference type="Proteomes" id="UP000019028"/>
    </source>
</evidence>
<dbReference type="AlphaFoldDB" id="W0HZD9"/>
<proteinExistence type="inferred from homology"/>
<dbReference type="PANTHER" id="PTHR10672">
    <property type="entry name" value="ADDUCIN"/>
    <property type="match status" value="1"/>
</dbReference>
<dbReference type="HOGENOM" id="CLU_006033_0_1_6"/>
<dbReference type="GO" id="GO:0051015">
    <property type="term" value="F:actin filament binding"/>
    <property type="evidence" value="ECO:0007669"/>
    <property type="project" value="TreeGrafter"/>
</dbReference>
<name>W0HZD9_9GAMM</name>
<accession>W0HZD9</accession>
<keyword evidence="4" id="KW-1185">Reference proteome</keyword>
<dbReference type="EMBL" id="CP006570">
    <property type="protein sequence ID" value="AHF79206.1"/>
    <property type="molecule type" value="Genomic_DNA"/>
</dbReference>
<dbReference type="PANTHER" id="PTHR10672:SF21">
    <property type="entry name" value="CLASS II ALDOLASE_ADDUCIN N-TERMINAL DOMAIN-CONTAINING PROTEIN"/>
    <property type="match status" value="1"/>
</dbReference>
<reference evidence="3 4" key="1">
    <citation type="journal article" date="2014" name="Genome Biol. Evol.">
        <title>Genome degeneration and adaptation in a nascent stage of symbiosis.</title>
        <authorList>
            <person name="Oakeson K.F."/>
            <person name="Gil R."/>
            <person name="Clayton A.L."/>
            <person name="Dunn D.M."/>
            <person name="von Niederhausern A.C."/>
            <person name="Hamil C."/>
            <person name="Aoyagi A."/>
            <person name="Duval B."/>
            <person name="Baca A."/>
            <person name="Silva F.J."/>
            <person name="Vallier A."/>
            <person name="Jackson D.G."/>
            <person name="Latorre A."/>
            <person name="Weiss R.B."/>
            <person name="Heddi A."/>
            <person name="Moya A."/>
            <person name="Dale C."/>
        </authorList>
    </citation>
    <scope>NUCLEOTIDE SEQUENCE [LARGE SCALE GENOMIC DNA]</scope>
    <source>
        <strain evidence="3 4">HS1</strain>
        <plasmid evidence="4">Plasmid pHS1</plasmid>
    </source>
</reference>
<feature type="domain" description="Class II aldolase/adducin N-terminal" evidence="2">
    <location>
        <begin position="32"/>
        <end position="212"/>
    </location>
</feature>
<dbReference type="GO" id="GO:0005996">
    <property type="term" value="P:monosaccharide metabolic process"/>
    <property type="evidence" value="ECO:0007669"/>
    <property type="project" value="UniProtKB-ARBA"/>
</dbReference>
<gene>
    <name evidence="3" type="ORF">Sant_P0160</name>
</gene>
<dbReference type="Proteomes" id="UP000019028">
    <property type="component" value="Plasmid pHS1"/>
</dbReference>
<dbReference type="GO" id="GO:0005856">
    <property type="term" value="C:cytoskeleton"/>
    <property type="evidence" value="ECO:0007669"/>
    <property type="project" value="TreeGrafter"/>
</dbReference>
<dbReference type="InterPro" id="IPR036409">
    <property type="entry name" value="Aldolase_II/adducin_N_sf"/>
</dbReference>
<dbReference type="SMART" id="SM01007">
    <property type="entry name" value="Aldolase_II"/>
    <property type="match status" value="1"/>
</dbReference>
<evidence type="ECO:0000256" key="1">
    <source>
        <dbReference type="ARBA" id="ARBA00037961"/>
    </source>
</evidence>
<dbReference type="InterPro" id="IPR001303">
    <property type="entry name" value="Aldolase_II/adducin_N"/>
</dbReference>
<organism evidence="3 4">
    <name type="scientific">Sodalis praecaptivus</name>
    <dbReference type="NCBI Taxonomy" id="1239307"/>
    <lineage>
        <taxon>Bacteria</taxon>
        <taxon>Pseudomonadati</taxon>
        <taxon>Pseudomonadota</taxon>
        <taxon>Gammaproteobacteria</taxon>
        <taxon>Enterobacterales</taxon>
        <taxon>Bruguierivoracaceae</taxon>
        <taxon>Sodalis</taxon>
    </lineage>
</organism>
<protein>
    <submittedName>
        <fullName evidence="3">Class II aldolase/adducin domain protein</fullName>
    </submittedName>
</protein>
<comment type="similarity">
    <text evidence="1">Belongs to the aldolase class II family.</text>
</comment>
<geneLocation type="plasmid" evidence="3 4">
    <name>pHS1</name>
</geneLocation>
<dbReference type="Gene3D" id="3.40.225.10">
    <property type="entry name" value="Class II aldolase/adducin N-terminal domain"/>
    <property type="match status" value="1"/>
</dbReference>
<evidence type="ECO:0000259" key="2">
    <source>
        <dbReference type="SMART" id="SM01007"/>
    </source>
</evidence>
<dbReference type="SUPFAM" id="SSF53639">
    <property type="entry name" value="AraD/HMP-PK domain-like"/>
    <property type="match status" value="1"/>
</dbReference>
<sequence>MTTYLQETVMTELTLNPVSRHEVSAAEWEARIDLAASHHFADRNGFSQGIYNHLTLAVPDEPAFLLLPFGLHWSEATAGVFLKVGYDGRLLAGGGQIQRSAYCIHAPIHAFATQHAAVFHTHMPYASAIARLADQRLLITGQAEALLSDDIAYDNDYQALAREPAEGERLAELLQLKSILFMANHGVVVTGATAAEAWDRLYALEYACQVQLYARWTGEPLRELTPALREKVRHQITRTPLHDGRTGAYQPGHVLHFNALKRLLDRDGVVYRD</sequence>
<dbReference type="InterPro" id="IPR051017">
    <property type="entry name" value="Aldolase-II_Adducin_sf"/>
</dbReference>
<dbReference type="KEGG" id="sod:Sant_P0160"/>
<evidence type="ECO:0000313" key="3">
    <source>
        <dbReference type="EMBL" id="AHF79206.1"/>
    </source>
</evidence>
<keyword evidence="3" id="KW-0614">Plasmid</keyword>
<dbReference type="PATRIC" id="fig|1239307.3.peg.4696"/>
<dbReference type="Pfam" id="PF00596">
    <property type="entry name" value="Aldolase_II"/>
    <property type="match status" value="1"/>
</dbReference>